<dbReference type="Pfam" id="PF12836">
    <property type="entry name" value="HHH_3"/>
    <property type="match status" value="1"/>
</dbReference>
<reference evidence="2 3" key="2">
    <citation type="submission" date="2012-02" db="EMBL/GenBank/DDBJ databases">
        <title>Improved High-Quality Draft sequence of Desulfobacter postgatei 2ac9.</title>
        <authorList>
            <consortium name="US DOE Joint Genome Institute"/>
            <person name="Lucas S."/>
            <person name="Han J."/>
            <person name="Lapidus A."/>
            <person name="Cheng J.-F."/>
            <person name="Goodwin L."/>
            <person name="Pitluck S."/>
            <person name="Peters L."/>
            <person name="Ovchinnikova G."/>
            <person name="Held B."/>
            <person name="Detter J.C."/>
            <person name="Han C."/>
            <person name="Tapia R."/>
            <person name="Land M."/>
            <person name="Hauser L."/>
            <person name="Kyrpides N."/>
            <person name="Ivanova N."/>
            <person name="Pagani I."/>
            <person name="Orellana R."/>
            <person name="Lovley D."/>
            <person name="Woyke T."/>
        </authorList>
    </citation>
    <scope>NUCLEOTIDE SEQUENCE [LARGE SCALE GENOMIC DNA]</scope>
    <source>
        <strain evidence="2 3">2ac9</strain>
    </source>
</reference>
<gene>
    <name evidence="2" type="ORF">DespoDRAFT_03200</name>
</gene>
<dbReference type="PANTHER" id="PTHR10724:SF10">
    <property type="entry name" value="S1 RNA-BINDING DOMAIN-CONTAINING PROTEIN 1"/>
    <property type="match status" value="1"/>
</dbReference>
<dbReference type="GO" id="GO:0006139">
    <property type="term" value="P:nucleobase-containing compound metabolic process"/>
    <property type="evidence" value="ECO:0007669"/>
    <property type="project" value="InterPro"/>
</dbReference>
<dbReference type="SUPFAM" id="SSF47781">
    <property type="entry name" value="RuvA domain 2-like"/>
    <property type="match status" value="2"/>
</dbReference>
<dbReference type="PRINTS" id="PR00681">
    <property type="entry name" value="RIBOSOMALS1"/>
</dbReference>
<dbReference type="SUPFAM" id="SSF53098">
    <property type="entry name" value="Ribonuclease H-like"/>
    <property type="match status" value="1"/>
</dbReference>
<dbReference type="InterPro" id="IPR037027">
    <property type="entry name" value="YqgF/RNaseH-like_dom_sf"/>
</dbReference>
<accession>I5B674</accession>
<evidence type="ECO:0000313" key="3">
    <source>
        <dbReference type="Proteomes" id="UP000005778"/>
    </source>
</evidence>
<dbReference type="PROSITE" id="PS50126">
    <property type="entry name" value="S1"/>
    <property type="match status" value="1"/>
</dbReference>
<dbReference type="InterPro" id="IPR018974">
    <property type="entry name" value="Tex-like_N"/>
</dbReference>
<dbReference type="InterPro" id="IPR010994">
    <property type="entry name" value="RuvA_2-like"/>
</dbReference>
<dbReference type="Proteomes" id="UP000005778">
    <property type="component" value="Chromosome"/>
</dbReference>
<dbReference type="GO" id="GO:0003729">
    <property type="term" value="F:mRNA binding"/>
    <property type="evidence" value="ECO:0007669"/>
    <property type="project" value="UniProtKB-ARBA"/>
</dbReference>
<dbReference type="Gene3D" id="1.10.150.310">
    <property type="entry name" value="Tex RuvX-like domain-like"/>
    <property type="match status" value="1"/>
</dbReference>
<dbReference type="InterPro" id="IPR055179">
    <property type="entry name" value="Tex-like_central_region"/>
</dbReference>
<dbReference type="FunFam" id="1.10.150.310:FF:000001">
    <property type="entry name" value="RNA-binding transcriptional accessory protein"/>
    <property type="match status" value="1"/>
</dbReference>
<dbReference type="HOGENOM" id="CLU_009833_0_2_7"/>
<dbReference type="SUPFAM" id="SSF50249">
    <property type="entry name" value="Nucleic acid-binding proteins"/>
    <property type="match status" value="1"/>
</dbReference>
<dbReference type="FunFam" id="3.30.420.140:FF:000001">
    <property type="entry name" value="RNA-binding transcriptional accessory protein"/>
    <property type="match status" value="1"/>
</dbReference>
<dbReference type="InterPro" id="IPR035104">
    <property type="entry name" value="Ribosomal_protein_S1-like"/>
</dbReference>
<dbReference type="SMART" id="SM00316">
    <property type="entry name" value="S1"/>
    <property type="match status" value="1"/>
</dbReference>
<dbReference type="eggNOG" id="COG2183">
    <property type="taxonomic scope" value="Bacteria"/>
</dbReference>
<evidence type="ECO:0000259" key="1">
    <source>
        <dbReference type="PROSITE" id="PS50126"/>
    </source>
</evidence>
<dbReference type="Gene3D" id="1.10.3500.10">
    <property type="entry name" value="Tex N-terminal region-like"/>
    <property type="match status" value="1"/>
</dbReference>
<dbReference type="SMART" id="SM00732">
    <property type="entry name" value="YqgFc"/>
    <property type="match status" value="1"/>
</dbReference>
<dbReference type="RefSeq" id="WP_004074720.1">
    <property type="nucleotide sequence ID" value="NZ_CM001488.1"/>
</dbReference>
<dbReference type="InterPro" id="IPR041692">
    <property type="entry name" value="HHH_9"/>
</dbReference>
<dbReference type="GO" id="GO:0005737">
    <property type="term" value="C:cytoplasm"/>
    <property type="evidence" value="ECO:0007669"/>
    <property type="project" value="UniProtKB-ARBA"/>
</dbReference>
<dbReference type="InterPro" id="IPR023319">
    <property type="entry name" value="Tex-like_HTH_dom_sf"/>
</dbReference>
<dbReference type="AlphaFoldDB" id="I5B674"/>
<feature type="domain" description="S1 motif" evidence="1">
    <location>
        <begin position="638"/>
        <end position="707"/>
    </location>
</feature>
<dbReference type="InterPro" id="IPR032639">
    <property type="entry name" value="Tex_YqgF"/>
</dbReference>
<dbReference type="PANTHER" id="PTHR10724">
    <property type="entry name" value="30S RIBOSOMAL PROTEIN S1"/>
    <property type="match status" value="1"/>
</dbReference>
<dbReference type="EMBL" id="CM001488">
    <property type="protein sequence ID" value="EIM64987.1"/>
    <property type="molecule type" value="Genomic_DNA"/>
</dbReference>
<dbReference type="STRING" id="879212.DespoDRAFT_03200"/>
<dbReference type="OrthoDB" id="9804714at2"/>
<dbReference type="InterPro" id="IPR050437">
    <property type="entry name" value="Ribos_protein_bS1-like"/>
</dbReference>
<dbReference type="FunFam" id="2.40.50.140:FF:000051">
    <property type="entry name" value="RNA-binding transcriptional accessory protein"/>
    <property type="match status" value="1"/>
</dbReference>
<dbReference type="FunFam" id="1.10.10.650:FF:000001">
    <property type="entry name" value="S1 RNA-binding domain 1"/>
    <property type="match status" value="1"/>
</dbReference>
<name>I5B674_9BACT</name>
<dbReference type="Pfam" id="PF00575">
    <property type="entry name" value="S1"/>
    <property type="match status" value="1"/>
</dbReference>
<dbReference type="Gene3D" id="3.30.420.140">
    <property type="entry name" value="YqgF/RNase H-like domain"/>
    <property type="match status" value="1"/>
</dbReference>
<evidence type="ECO:0000313" key="2">
    <source>
        <dbReference type="EMBL" id="EIM64987.1"/>
    </source>
</evidence>
<dbReference type="SUPFAM" id="SSF158832">
    <property type="entry name" value="Tex N-terminal region-like"/>
    <property type="match status" value="1"/>
</dbReference>
<dbReference type="Gene3D" id="1.10.10.650">
    <property type="entry name" value="RuvA domain 2-like"/>
    <property type="match status" value="1"/>
</dbReference>
<sequence>MNIKITISRDTGLKENQVAAVLDLLDQGATVPFIARYRKERTGSLDEVAISDIRDRATALNALEARKQAIIKSLEERQLYTEELGRQIENADAMTRLEDVYEKYRPKKRTRATIAREKGLEPLAMMILEPETGMNLEKEASKFIGPDVANPQEAWAGARDIIAEIINEDATIRSEIRDLFIKTAMIHATVIKGKDEDGAKFKDYFDWEEPAFKAPSHRILAMLRGAGEKILRVHVLPDEEKALNIIHGIYPGKRKLCPGSREQILAAAEDAYKRLLSKSIENEALRMLKQKADEKAVAVFSDNLRQVLLSPPLGGRPVLAIDPGFRTGCKIACLDATGKLVHHDVIHPHTPNGKQTASQLIPELVNRYKIGAIAVGNGTAGRETESFIRELTLPEDVDVIMVDESGASIYSASENAREEFPDHDITVRGAVSIGRRLMDPLAELVKVEPKSIGVGQYQHDVDQNMLQTALDDVVVSCVNQVGVEANTASKQLLSRVSGLNAGIAANMVKYRDENGAFTSRTDFLKVPRLGKKAFEQAAGFLRIQNGKNPLDRSGIHPESYPVVKQMAKNLGCRVEEMMTTKAPVQNIDLAPYVTATIGIPTLKDILAELAAPGRDPRQRFQAFSFDKNIHEIKDLVQDMVVPGIVTNVTAFGAFVDIGVHQDGLVHISQLADRFVKDPNEVVNVRQQVKVRVLEVDIPRKRISLSMKKNRKDIKS</sequence>
<protein>
    <submittedName>
        <fullName evidence="2">Transcriptional accessory protein</fullName>
    </submittedName>
</protein>
<dbReference type="CDD" id="cd05685">
    <property type="entry name" value="S1_Tex"/>
    <property type="match status" value="1"/>
</dbReference>
<dbReference type="Pfam" id="PF09371">
    <property type="entry name" value="Tex_N"/>
    <property type="match status" value="1"/>
</dbReference>
<reference evidence="2 3" key="1">
    <citation type="submission" date="2011-09" db="EMBL/GenBank/DDBJ databases">
        <authorList>
            <consortium name="US DOE Joint Genome Institute (JGI-PGF)"/>
            <person name="Lucas S."/>
            <person name="Han J."/>
            <person name="Lapidus A."/>
            <person name="Cheng J.-F."/>
            <person name="Goodwin L."/>
            <person name="Pitluck S."/>
            <person name="Peters L."/>
            <person name="Land M.L."/>
            <person name="Hauser L."/>
            <person name="Orellana R."/>
            <person name="Lovley D."/>
            <person name="Woyke T.J."/>
        </authorList>
    </citation>
    <scope>NUCLEOTIDE SEQUENCE [LARGE SCALE GENOMIC DNA]</scope>
    <source>
        <strain evidence="2 3">2ac9</strain>
    </source>
</reference>
<dbReference type="GO" id="GO:0006412">
    <property type="term" value="P:translation"/>
    <property type="evidence" value="ECO:0007669"/>
    <property type="project" value="TreeGrafter"/>
</dbReference>
<organism evidence="2 3">
    <name type="scientific">Desulfobacter postgatei 2ac9</name>
    <dbReference type="NCBI Taxonomy" id="879212"/>
    <lineage>
        <taxon>Bacteria</taxon>
        <taxon>Pseudomonadati</taxon>
        <taxon>Thermodesulfobacteriota</taxon>
        <taxon>Desulfobacteria</taxon>
        <taxon>Desulfobacterales</taxon>
        <taxon>Desulfobacteraceae</taxon>
        <taxon>Desulfobacter</taxon>
    </lineage>
</organism>
<dbReference type="InterPro" id="IPR003029">
    <property type="entry name" value="S1_domain"/>
</dbReference>
<dbReference type="GO" id="GO:0003735">
    <property type="term" value="F:structural constituent of ribosome"/>
    <property type="evidence" value="ECO:0007669"/>
    <property type="project" value="TreeGrafter"/>
</dbReference>
<proteinExistence type="predicted"/>
<dbReference type="Pfam" id="PF22706">
    <property type="entry name" value="Tex_central_region"/>
    <property type="match status" value="1"/>
</dbReference>
<dbReference type="InterPro" id="IPR006641">
    <property type="entry name" value="YqgF/RNaseH-like_dom"/>
</dbReference>
<dbReference type="InterPro" id="IPR044146">
    <property type="entry name" value="S1_Tex"/>
</dbReference>
<dbReference type="InterPro" id="IPR012340">
    <property type="entry name" value="NA-bd_OB-fold"/>
</dbReference>
<dbReference type="Pfam" id="PF17674">
    <property type="entry name" value="HHH_9"/>
    <property type="match status" value="1"/>
</dbReference>
<dbReference type="Pfam" id="PF16921">
    <property type="entry name" value="Tex_YqgF"/>
    <property type="match status" value="1"/>
</dbReference>
<keyword evidence="3" id="KW-1185">Reference proteome</keyword>
<dbReference type="InterPro" id="IPR023323">
    <property type="entry name" value="Tex-like_dom_sf"/>
</dbReference>
<dbReference type="InterPro" id="IPR012337">
    <property type="entry name" value="RNaseH-like_sf"/>
</dbReference>
<dbReference type="Gene3D" id="2.40.50.140">
    <property type="entry name" value="Nucleic acid-binding proteins"/>
    <property type="match status" value="1"/>
</dbReference>